<evidence type="ECO:0000256" key="2">
    <source>
        <dbReference type="ARBA" id="ARBA00004418"/>
    </source>
</evidence>
<reference evidence="12 13" key="1">
    <citation type="submission" date="2016-01" db="EMBL/GenBank/DDBJ databases">
        <title>Annotation of Pseudomonas oryzihabitans USDA-ARS-USMARC-56511.</title>
        <authorList>
            <person name="Harhay G.P."/>
            <person name="Harhay D.M."/>
            <person name="Smith T.P.L."/>
            <person name="Bono J.L."/>
            <person name="Heaton M.P."/>
            <person name="Clawson M.L."/>
            <person name="Chitko-Mckown C.G."/>
            <person name="Capik S.F."/>
            <person name="DeDonder K.D."/>
            <person name="Apley M.D."/>
            <person name="Lubbers B.V."/>
            <person name="White B.J."/>
            <person name="Larson R.L."/>
        </authorList>
    </citation>
    <scope>NUCLEOTIDE SEQUENCE [LARGE SCALE GENOMIC DNA]</scope>
    <source>
        <strain evidence="12 13">USDA-ARS-USMARC-56511</strain>
    </source>
</reference>
<evidence type="ECO:0000256" key="10">
    <source>
        <dbReference type="SAM" id="SignalP"/>
    </source>
</evidence>
<evidence type="ECO:0000256" key="6">
    <source>
        <dbReference type="ARBA" id="ARBA00022764"/>
    </source>
</evidence>
<dbReference type="AlphaFoldDB" id="A0A0U4WUJ2"/>
<comment type="subcellular location">
    <subcellularLocation>
        <location evidence="2">Periplasm</location>
    </subcellularLocation>
</comment>
<evidence type="ECO:0000256" key="1">
    <source>
        <dbReference type="ARBA" id="ARBA00001561"/>
    </source>
</evidence>
<dbReference type="InterPro" id="IPR021731">
    <property type="entry name" value="AMIN_dom"/>
</dbReference>
<dbReference type="EMBL" id="CP013987">
    <property type="protein sequence ID" value="ALZ85869.1"/>
    <property type="molecule type" value="Genomic_DNA"/>
</dbReference>
<keyword evidence="8" id="KW-0961">Cell wall biogenesis/degradation</keyword>
<evidence type="ECO:0000256" key="7">
    <source>
        <dbReference type="ARBA" id="ARBA00022801"/>
    </source>
</evidence>
<dbReference type="SMART" id="SM00646">
    <property type="entry name" value="Ami_3"/>
    <property type="match status" value="1"/>
</dbReference>
<dbReference type="Gene3D" id="3.40.630.40">
    <property type="entry name" value="Zn-dependent exopeptidases"/>
    <property type="match status" value="1"/>
</dbReference>
<feature type="domain" description="MurNAc-LAA" evidence="11">
    <location>
        <begin position="227"/>
        <end position="383"/>
    </location>
</feature>
<organism evidence="12 13">
    <name type="scientific">Pseudomonas oryzihabitans</name>
    <dbReference type="NCBI Taxonomy" id="47885"/>
    <lineage>
        <taxon>Bacteria</taxon>
        <taxon>Pseudomonadati</taxon>
        <taxon>Pseudomonadota</taxon>
        <taxon>Gammaproteobacteria</taxon>
        <taxon>Pseudomonadales</taxon>
        <taxon>Pseudomonadaceae</taxon>
        <taxon>Pseudomonas</taxon>
    </lineage>
</organism>
<keyword evidence="7" id="KW-0378">Hydrolase</keyword>
<evidence type="ECO:0000256" key="8">
    <source>
        <dbReference type="ARBA" id="ARBA00023316"/>
    </source>
</evidence>
<evidence type="ECO:0000313" key="13">
    <source>
        <dbReference type="Proteomes" id="UP000064137"/>
    </source>
</evidence>
<dbReference type="GO" id="GO:0008745">
    <property type="term" value="F:N-acetylmuramoyl-L-alanine amidase activity"/>
    <property type="evidence" value="ECO:0007669"/>
    <property type="project" value="UniProtKB-EC"/>
</dbReference>
<dbReference type="Proteomes" id="UP000064137">
    <property type="component" value="Chromosome"/>
</dbReference>
<evidence type="ECO:0000256" key="4">
    <source>
        <dbReference type="ARBA" id="ARBA00011901"/>
    </source>
</evidence>
<feature type="chain" id="PRO_5006853576" description="N-acetylmuramoyl-L-alanine amidase AmiC" evidence="10">
    <location>
        <begin position="25"/>
        <end position="406"/>
    </location>
</feature>
<dbReference type="InterPro" id="IPR002508">
    <property type="entry name" value="MurNAc-LAA_cat"/>
</dbReference>
<dbReference type="GO" id="GO:0030288">
    <property type="term" value="C:outer membrane-bounded periplasmic space"/>
    <property type="evidence" value="ECO:0007669"/>
    <property type="project" value="TreeGrafter"/>
</dbReference>
<proteinExistence type="inferred from homology"/>
<comment type="similarity">
    <text evidence="3">Belongs to the N-acetylmuramoyl-L-alanine amidase 3 family.</text>
</comment>
<dbReference type="KEGG" id="por:APT59_17310"/>
<dbReference type="InterPro" id="IPR050695">
    <property type="entry name" value="N-acetylmuramoyl_amidase_3"/>
</dbReference>
<accession>A0A0U4WUJ2</accession>
<keyword evidence="5 10" id="KW-0732">Signal</keyword>
<dbReference type="EC" id="3.5.1.28" evidence="4"/>
<evidence type="ECO:0000313" key="12">
    <source>
        <dbReference type="EMBL" id="ALZ85869.1"/>
    </source>
</evidence>
<gene>
    <name evidence="12" type="ORF">APT59_17310</name>
</gene>
<dbReference type="PANTHER" id="PTHR30404:SF0">
    <property type="entry name" value="N-ACETYLMURAMOYL-L-ALANINE AMIDASE AMIC"/>
    <property type="match status" value="1"/>
</dbReference>
<dbReference type="PANTHER" id="PTHR30404">
    <property type="entry name" value="N-ACETYLMURAMOYL-L-ALANINE AMIDASE"/>
    <property type="match status" value="1"/>
</dbReference>
<feature type="signal peptide" evidence="10">
    <location>
        <begin position="1"/>
        <end position="24"/>
    </location>
</feature>
<dbReference type="Pfam" id="PF11741">
    <property type="entry name" value="AMIN"/>
    <property type="match status" value="1"/>
</dbReference>
<dbReference type="GO" id="GO:0009253">
    <property type="term" value="P:peptidoglycan catabolic process"/>
    <property type="evidence" value="ECO:0007669"/>
    <property type="project" value="InterPro"/>
</dbReference>
<dbReference type="SUPFAM" id="SSF53187">
    <property type="entry name" value="Zn-dependent exopeptidases"/>
    <property type="match status" value="1"/>
</dbReference>
<dbReference type="Gene3D" id="2.60.40.3500">
    <property type="match status" value="1"/>
</dbReference>
<keyword evidence="6" id="KW-0574">Periplasm</keyword>
<dbReference type="Pfam" id="PF01520">
    <property type="entry name" value="Amidase_3"/>
    <property type="match status" value="1"/>
</dbReference>
<evidence type="ECO:0000256" key="3">
    <source>
        <dbReference type="ARBA" id="ARBA00010860"/>
    </source>
</evidence>
<sequence>MNRRRLLNLILAGMTLPVGLPTFAARQQLKGARAWQDADKLRLVFDLTGPVHYKTFTLVAPDRIILDLADTQAPAVLNHLALKGSPVRAVRSAQYGPQDTRVVLELAHPVEIESFVLGPGEGAANRLVLDLKRAGAPVVAARKPVDAEPPLEVKRGRGLASGRDIMVVVDAGHGGKDPGALSARGDREKDIALIVAQNLARRINLQKGFKAKLVRNDDFFVPLRKRVEVARSYNADMFVSVHADAAPRRTAYGASVYALSERGATSTTARFLADSENNVDLIGANEILKGRDPMLAGVLLDMSMNATISSSLDLGQKVLGQLSSITNLHQKRVEQAGFAVLKSPDIPSILVETGFISNDRDCRRLLDSRHQKQLADSIFAGLHGYFQERPPLGTYLASLKNTQGVT</sequence>
<evidence type="ECO:0000259" key="11">
    <source>
        <dbReference type="SMART" id="SM00646"/>
    </source>
</evidence>
<dbReference type="GO" id="GO:0071555">
    <property type="term" value="P:cell wall organization"/>
    <property type="evidence" value="ECO:0007669"/>
    <property type="project" value="UniProtKB-KW"/>
</dbReference>
<evidence type="ECO:0000256" key="5">
    <source>
        <dbReference type="ARBA" id="ARBA00022729"/>
    </source>
</evidence>
<dbReference type="RefSeq" id="WP_059315986.1">
    <property type="nucleotide sequence ID" value="NZ_CP013987.1"/>
</dbReference>
<evidence type="ECO:0000256" key="9">
    <source>
        <dbReference type="ARBA" id="ARBA00074581"/>
    </source>
</evidence>
<name>A0A0U4WUJ2_9PSED</name>
<comment type="catalytic activity">
    <reaction evidence="1">
        <text>Hydrolyzes the link between N-acetylmuramoyl residues and L-amino acid residues in certain cell-wall glycopeptides.</text>
        <dbReference type="EC" id="3.5.1.28"/>
    </reaction>
</comment>
<protein>
    <recommendedName>
        <fullName evidence="9">N-acetylmuramoyl-L-alanine amidase AmiC</fullName>
        <ecNumber evidence="4">3.5.1.28</ecNumber>
    </recommendedName>
</protein>
<dbReference type="FunFam" id="3.40.630.40:FF:000001">
    <property type="entry name" value="N-acetylmuramoyl-L-alanine amidase"/>
    <property type="match status" value="1"/>
</dbReference>
<dbReference type="CDD" id="cd02696">
    <property type="entry name" value="MurNAc-LAA"/>
    <property type="match status" value="1"/>
</dbReference>
<dbReference type="OrthoDB" id="9806267at2"/>